<proteinExistence type="predicted"/>
<gene>
    <name evidence="2" type="ORF">JX265_013655</name>
</gene>
<evidence type="ECO:0000313" key="3">
    <source>
        <dbReference type="Proteomes" id="UP000829685"/>
    </source>
</evidence>
<protein>
    <submittedName>
        <fullName evidence="2">Uncharacterized protein</fullName>
    </submittedName>
</protein>
<keyword evidence="3" id="KW-1185">Reference proteome</keyword>
<dbReference type="AlphaFoldDB" id="A0A9P9W888"/>
<evidence type="ECO:0000313" key="2">
    <source>
        <dbReference type="EMBL" id="KAI1849269.1"/>
    </source>
</evidence>
<dbReference type="EMBL" id="JAFIMR010000078">
    <property type="protein sequence ID" value="KAI1849269.1"/>
    <property type="molecule type" value="Genomic_DNA"/>
</dbReference>
<evidence type="ECO:0000256" key="1">
    <source>
        <dbReference type="SAM" id="MobiDB-lite"/>
    </source>
</evidence>
<feature type="compositionally biased region" description="Polar residues" evidence="1">
    <location>
        <begin position="40"/>
        <end position="54"/>
    </location>
</feature>
<feature type="region of interest" description="Disordered" evidence="1">
    <location>
        <begin position="34"/>
        <end position="60"/>
    </location>
</feature>
<organism evidence="2 3">
    <name type="scientific">Neoarthrinium moseri</name>
    <dbReference type="NCBI Taxonomy" id="1658444"/>
    <lineage>
        <taxon>Eukaryota</taxon>
        <taxon>Fungi</taxon>
        <taxon>Dikarya</taxon>
        <taxon>Ascomycota</taxon>
        <taxon>Pezizomycotina</taxon>
        <taxon>Sordariomycetes</taxon>
        <taxon>Xylariomycetidae</taxon>
        <taxon>Amphisphaeriales</taxon>
        <taxon>Apiosporaceae</taxon>
        <taxon>Neoarthrinium</taxon>
    </lineage>
</organism>
<accession>A0A9P9W888</accession>
<name>A0A9P9W888_9PEZI</name>
<dbReference type="Proteomes" id="UP000829685">
    <property type="component" value="Unassembled WGS sequence"/>
</dbReference>
<reference evidence="2" key="1">
    <citation type="submission" date="2021-03" db="EMBL/GenBank/DDBJ databases">
        <title>Revisited historic fungal species revealed as producer of novel bioactive compounds through whole genome sequencing and comparative genomics.</title>
        <authorList>
            <person name="Vignolle G.A."/>
            <person name="Hochenegger N."/>
            <person name="Mach R.L."/>
            <person name="Mach-Aigner A.R."/>
            <person name="Javad Rahimi M."/>
            <person name="Salim K.A."/>
            <person name="Chan C.M."/>
            <person name="Lim L.B.L."/>
            <person name="Cai F."/>
            <person name="Druzhinina I.S."/>
            <person name="U'Ren J.M."/>
            <person name="Derntl C."/>
        </authorList>
    </citation>
    <scope>NUCLEOTIDE SEQUENCE</scope>
    <source>
        <strain evidence="2">TUCIM 5799</strain>
    </source>
</reference>
<comment type="caution">
    <text evidence="2">The sequence shown here is derived from an EMBL/GenBank/DDBJ whole genome shotgun (WGS) entry which is preliminary data.</text>
</comment>
<sequence>MAANPWKAAGEDGLPVMVWKQVWPAVKERSPILWSGGPSGSAQTGPLASSSTGKRPNRERCPRLACRKDRHYPRSCFYFNADLVQRKITASGRSMAFIDDYTAWTSGRAWERPSVASFETDKTAIIHFTRNTDDIDDGPFTIGGVQVEPKDSVKILGIVMDRQLRFKEQLANAATKGLKTAMALRRLRLLAPKVARQLFVATVAPAVD</sequence>